<feature type="region of interest" description="Disordered" evidence="1">
    <location>
        <begin position="12"/>
        <end position="159"/>
    </location>
</feature>
<feature type="compositionally biased region" description="Basic and acidic residues" evidence="1">
    <location>
        <begin position="146"/>
        <end position="158"/>
    </location>
</feature>
<evidence type="ECO:0000256" key="1">
    <source>
        <dbReference type="SAM" id="MobiDB-lite"/>
    </source>
</evidence>
<name>A0A811Y3B5_NYCPR</name>
<feature type="compositionally biased region" description="Low complexity" evidence="1">
    <location>
        <begin position="53"/>
        <end position="63"/>
    </location>
</feature>
<proteinExistence type="predicted"/>
<accession>A0A811Y3B5</accession>
<sequence length="211" mass="22192">MRDHRLKWNLAAGLGPFLTPRRLGSWTAVSPPLSIGVRAGDKDAEASGDLRWAGAPAGAASSPREGLGDSPRGQGGPAPRSAACFPQSSSPQNKKHPVKHRKRSGKHASRQSDTIQRPPSRLLHPSGSLTQQLTQRRLQNSGSKELSAEGGREQDKGAAADGPQAFWFAVTTGLLALLAMQPHVGLSAQPEGCLSSSGCCSPYLYSLSLSL</sequence>
<evidence type="ECO:0000313" key="3">
    <source>
        <dbReference type="Proteomes" id="UP000645828"/>
    </source>
</evidence>
<dbReference type="EMBL" id="CAJHUB010000649">
    <property type="protein sequence ID" value="CAD7668184.1"/>
    <property type="molecule type" value="Genomic_DNA"/>
</dbReference>
<dbReference type="Proteomes" id="UP000645828">
    <property type="component" value="Unassembled WGS sequence"/>
</dbReference>
<dbReference type="AlphaFoldDB" id="A0A811Y3B5"/>
<comment type="caution">
    <text evidence="2">The sequence shown here is derived from an EMBL/GenBank/DDBJ whole genome shotgun (WGS) entry which is preliminary data.</text>
</comment>
<evidence type="ECO:0000313" key="2">
    <source>
        <dbReference type="EMBL" id="CAD7668184.1"/>
    </source>
</evidence>
<gene>
    <name evidence="2" type="ORF">NYPRO_LOCUS1445</name>
</gene>
<keyword evidence="3" id="KW-1185">Reference proteome</keyword>
<feature type="compositionally biased region" description="Low complexity" evidence="1">
    <location>
        <begin position="129"/>
        <end position="139"/>
    </location>
</feature>
<organism evidence="2 3">
    <name type="scientific">Nyctereutes procyonoides</name>
    <name type="common">Raccoon dog</name>
    <name type="synonym">Canis procyonoides</name>
    <dbReference type="NCBI Taxonomy" id="34880"/>
    <lineage>
        <taxon>Eukaryota</taxon>
        <taxon>Metazoa</taxon>
        <taxon>Chordata</taxon>
        <taxon>Craniata</taxon>
        <taxon>Vertebrata</taxon>
        <taxon>Euteleostomi</taxon>
        <taxon>Mammalia</taxon>
        <taxon>Eutheria</taxon>
        <taxon>Laurasiatheria</taxon>
        <taxon>Carnivora</taxon>
        <taxon>Caniformia</taxon>
        <taxon>Canidae</taxon>
        <taxon>Nyctereutes</taxon>
    </lineage>
</organism>
<protein>
    <submittedName>
        <fullName evidence="2">(raccoon dog) hypothetical protein</fullName>
    </submittedName>
</protein>
<feature type="compositionally biased region" description="Basic residues" evidence="1">
    <location>
        <begin position="93"/>
        <end position="109"/>
    </location>
</feature>
<reference evidence="2" key="1">
    <citation type="submission" date="2020-12" db="EMBL/GenBank/DDBJ databases">
        <authorList>
            <consortium name="Molecular Ecology Group"/>
        </authorList>
    </citation>
    <scope>NUCLEOTIDE SEQUENCE</scope>
    <source>
        <strain evidence="2">TBG_1078</strain>
    </source>
</reference>